<dbReference type="Pfam" id="PF00106">
    <property type="entry name" value="adh_short"/>
    <property type="match status" value="1"/>
</dbReference>
<evidence type="ECO:0000256" key="4">
    <source>
        <dbReference type="SAM" id="MobiDB-lite"/>
    </source>
</evidence>
<evidence type="ECO:0000313" key="9">
    <source>
        <dbReference type="Proteomes" id="UP000217141"/>
    </source>
</evidence>
<organism evidence="8 9">
    <name type="scientific">Sphingobium xenophagum</name>
    <dbReference type="NCBI Taxonomy" id="121428"/>
    <lineage>
        <taxon>Bacteria</taxon>
        <taxon>Pseudomonadati</taxon>
        <taxon>Pseudomonadota</taxon>
        <taxon>Alphaproteobacteria</taxon>
        <taxon>Sphingomonadales</taxon>
        <taxon>Sphingomonadaceae</taxon>
        <taxon>Sphingobium</taxon>
    </lineage>
</organism>
<keyword evidence="5" id="KW-0812">Transmembrane</keyword>
<dbReference type="InterPro" id="IPR020904">
    <property type="entry name" value="Sc_DH/Rdtase_CS"/>
</dbReference>
<dbReference type="PRINTS" id="PR00080">
    <property type="entry name" value="SDRFAMILY"/>
</dbReference>
<geneLocation type="plasmid" evidence="7 9">
    <name>p1</name>
</geneLocation>
<evidence type="ECO:0000256" key="2">
    <source>
        <dbReference type="ARBA" id="ARBA00023002"/>
    </source>
</evidence>
<dbReference type="SUPFAM" id="SSF51735">
    <property type="entry name" value="NAD(P)-binding Rossmann-fold domains"/>
    <property type="match status" value="1"/>
</dbReference>
<dbReference type="PANTHER" id="PTHR44196">
    <property type="entry name" value="DEHYDROGENASE/REDUCTASE SDR FAMILY MEMBER 7B"/>
    <property type="match status" value="1"/>
</dbReference>
<protein>
    <submittedName>
        <fullName evidence="8">Short-chain dehydrogenase</fullName>
    </submittedName>
</protein>
<evidence type="ECO:0000313" key="8">
    <source>
        <dbReference type="EMBL" id="ASY47023.1"/>
    </source>
</evidence>
<dbReference type="InterPro" id="IPR002347">
    <property type="entry name" value="SDR_fam"/>
</dbReference>
<dbReference type="KEGG" id="shyd:CJD35_18310"/>
<dbReference type="RefSeq" id="WP_095687354.1">
    <property type="nucleotide sequence ID" value="NZ_CP022747.1"/>
</dbReference>
<dbReference type="GO" id="GO:0016020">
    <property type="term" value="C:membrane"/>
    <property type="evidence" value="ECO:0007669"/>
    <property type="project" value="TreeGrafter"/>
</dbReference>
<name>A0A249N062_SPHXE</name>
<dbReference type="EMBL" id="CP022749">
    <property type="protein sequence ID" value="ASY47023.1"/>
    <property type="molecule type" value="Genomic_DNA"/>
</dbReference>
<keyword evidence="5" id="KW-0472">Membrane</keyword>
<feature type="transmembrane region" description="Helical" evidence="5">
    <location>
        <begin position="308"/>
        <end position="326"/>
    </location>
</feature>
<dbReference type="Proteomes" id="UP000217141">
    <property type="component" value="Plasmid p1"/>
</dbReference>
<dbReference type="NCBIfam" id="NF005495">
    <property type="entry name" value="PRK07109.1"/>
    <property type="match status" value="1"/>
</dbReference>
<gene>
    <name evidence="7" type="ORF">CJD35_18310</name>
    <name evidence="8" type="ORF">CJD35_21425</name>
</gene>
<dbReference type="InterPro" id="IPR057326">
    <property type="entry name" value="KR_dom"/>
</dbReference>
<geneLocation type="plasmid" evidence="8 9">
    <name>p3</name>
</geneLocation>
<proteinExistence type="inferred from homology"/>
<keyword evidence="5" id="KW-1133">Transmembrane helix</keyword>
<dbReference type="Gene3D" id="3.40.50.720">
    <property type="entry name" value="NAD(P)-binding Rossmann-like Domain"/>
    <property type="match status" value="1"/>
</dbReference>
<feature type="compositionally biased region" description="Basic and acidic residues" evidence="4">
    <location>
        <begin position="285"/>
        <end position="296"/>
    </location>
</feature>
<sequence>MPHRPLSDQVFVITGASSGIGLLTARKAAGAGARVFLISRNDAALRAIVQEIEADGGRAAYAVADVGDREALQRAASCAIAAFGRVDTWVSNAGVAIYAPLLATPLEEHERLFRTNYFGAVNSAQVAVPYLTASGGALVTIGSIAGDMPSPVMGAYTASKHAIHAFVASLRIELKAARSPVRVTLIKPSGMTTPIAMHAANHQDGQARIPPPPYDPALVADAILYTATHNVRALTVGGIGRLEVLFASHFPALFERLAPLVGPFLVDRSKPATQGDNLFGPGADGEARSRNEEGRRSSLTLAARTRPHAAAALVGGAAVILGGLFLRNRRS</sequence>
<feature type="domain" description="Ketoreductase" evidence="6">
    <location>
        <begin position="9"/>
        <end position="191"/>
    </location>
</feature>
<feature type="region of interest" description="Disordered" evidence="4">
    <location>
        <begin position="272"/>
        <end position="297"/>
    </location>
</feature>
<evidence type="ECO:0000256" key="1">
    <source>
        <dbReference type="ARBA" id="ARBA00006484"/>
    </source>
</evidence>
<reference evidence="8 9" key="1">
    <citation type="submission" date="2017-08" db="EMBL/GenBank/DDBJ databases">
        <title>Whole Genome Sequence of Sphingobium hydrophobicum C1: Insights into Adaption to the Electronic-waste Contaminated Sediment.</title>
        <authorList>
            <person name="Song D."/>
            <person name="Chen X."/>
            <person name="Xu M."/>
        </authorList>
    </citation>
    <scope>NUCLEOTIDE SEQUENCE [LARGE SCALE GENOMIC DNA]</scope>
    <source>
        <strain evidence="8 9">C1</strain>
        <plasmid evidence="7 9">p1</plasmid>
        <plasmid evidence="8 9">p3</plasmid>
    </source>
</reference>
<dbReference type="Proteomes" id="UP000217141">
    <property type="component" value="Plasmid p3"/>
</dbReference>
<keyword evidence="2" id="KW-0560">Oxidoreductase</keyword>
<dbReference type="SMART" id="SM00822">
    <property type="entry name" value="PKS_KR"/>
    <property type="match status" value="1"/>
</dbReference>
<dbReference type="AlphaFoldDB" id="A0A249N062"/>
<keyword evidence="8" id="KW-0614">Plasmid</keyword>
<comment type="similarity">
    <text evidence="1 3">Belongs to the short-chain dehydrogenases/reductases (SDR) family.</text>
</comment>
<evidence type="ECO:0000259" key="6">
    <source>
        <dbReference type="SMART" id="SM00822"/>
    </source>
</evidence>
<accession>A0A249N062</accession>
<evidence type="ECO:0000313" key="7">
    <source>
        <dbReference type="EMBL" id="ASY46458.1"/>
    </source>
</evidence>
<dbReference type="PRINTS" id="PR00081">
    <property type="entry name" value="GDHRDH"/>
</dbReference>
<dbReference type="PANTHER" id="PTHR44196:SF1">
    <property type="entry name" value="DEHYDROGENASE_REDUCTASE SDR FAMILY MEMBER 7B"/>
    <property type="match status" value="1"/>
</dbReference>
<dbReference type="GO" id="GO:0016491">
    <property type="term" value="F:oxidoreductase activity"/>
    <property type="evidence" value="ECO:0007669"/>
    <property type="project" value="UniProtKB-KW"/>
</dbReference>
<evidence type="ECO:0000256" key="3">
    <source>
        <dbReference type="RuleBase" id="RU000363"/>
    </source>
</evidence>
<dbReference type="InterPro" id="IPR036291">
    <property type="entry name" value="NAD(P)-bd_dom_sf"/>
</dbReference>
<evidence type="ECO:0000256" key="5">
    <source>
        <dbReference type="SAM" id="Phobius"/>
    </source>
</evidence>
<dbReference type="EMBL" id="CP022747">
    <property type="protein sequence ID" value="ASY46458.1"/>
    <property type="molecule type" value="Genomic_DNA"/>
</dbReference>
<dbReference type="PROSITE" id="PS00061">
    <property type="entry name" value="ADH_SHORT"/>
    <property type="match status" value="1"/>
</dbReference>
<dbReference type="KEGG" id="shyd:CJD35_21425"/>